<proteinExistence type="predicted"/>
<evidence type="ECO:0000313" key="2">
    <source>
        <dbReference type="Proteomes" id="UP000276133"/>
    </source>
</evidence>
<dbReference type="EMBL" id="REGN01000059">
    <property type="protein sequence ID" value="RNA44794.1"/>
    <property type="molecule type" value="Genomic_DNA"/>
</dbReference>
<accession>A0A3M7T9K9</accession>
<organism evidence="1 2">
    <name type="scientific">Brachionus plicatilis</name>
    <name type="common">Marine rotifer</name>
    <name type="synonym">Brachionus muelleri</name>
    <dbReference type="NCBI Taxonomy" id="10195"/>
    <lineage>
        <taxon>Eukaryota</taxon>
        <taxon>Metazoa</taxon>
        <taxon>Spiralia</taxon>
        <taxon>Gnathifera</taxon>
        <taxon>Rotifera</taxon>
        <taxon>Eurotatoria</taxon>
        <taxon>Monogononta</taxon>
        <taxon>Pseudotrocha</taxon>
        <taxon>Ploima</taxon>
        <taxon>Brachionidae</taxon>
        <taxon>Brachionus</taxon>
    </lineage>
</organism>
<keyword evidence="2" id="KW-1185">Reference proteome</keyword>
<reference evidence="1 2" key="1">
    <citation type="journal article" date="2018" name="Sci. Rep.">
        <title>Genomic signatures of local adaptation to the degree of environmental predictability in rotifers.</title>
        <authorList>
            <person name="Franch-Gras L."/>
            <person name="Hahn C."/>
            <person name="Garcia-Roger E.M."/>
            <person name="Carmona M.J."/>
            <person name="Serra M."/>
            <person name="Gomez A."/>
        </authorList>
    </citation>
    <scope>NUCLEOTIDE SEQUENCE [LARGE SCALE GENOMIC DNA]</scope>
    <source>
        <strain evidence="1">HYR1</strain>
    </source>
</reference>
<gene>
    <name evidence="1" type="ORF">BpHYR1_005875</name>
</gene>
<evidence type="ECO:0000313" key="1">
    <source>
        <dbReference type="EMBL" id="RNA44794.1"/>
    </source>
</evidence>
<protein>
    <submittedName>
        <fullName evidence="1">Uncharacterized protein</fullName>
    </submittedName>
</protein>
<dbReference type="Proteomes" id="UP000276133">
    <property type="component" value="Unassembled WGS sequence"/>
</dbReference>
<name>A0A3M7T9K9_BRAPC</name>
<sequence length="85" mass="9826">MLLYVIILEINSDRAEILQKNKKFPLSNELNKLELKIDILKHDEVCDTSALNPFSILTVRIGDHTCSYAVLTKLRIKQSSREVKR</sequence>
<comment type="caution">
    <text evidence="1">The sequence shown here is derived from an EMBL/GenBank/DDBJ whole genome shotgun (WGS) entry which is preliminary data.</text>
</comment>
<dbReference type="AlphaFoldDB" id="A0A3M7T9K9"/>